<evidence type="ECO:0000313" key="9">
    <source>
        <dbReference type="Proteomes" id="UP000642107"/>
    </source>
</evidence>
<evidence type="ECO:0000256" key="3">
    <source>
        <dbReference type="ARBA" id="ARBA00022692"/>
    </source>
</evidence>
<evidence type="ECO:0000256" key="4">
    <source>
        <dbReference type="ARBA" id="ARBA00022989"/>
    </source>
</evidence>
<protein>
    <submittedName>
        <fullName evidence="8">Type II secretion system F family protein</fullName>
    </submittedName>
</protein>
<feature type="domain" description="Type II secretion system protein GspF" evidence="7">
    <location>
        <begin position="155"/>
        <end position="282"/>
    </location>
</feature>
<name>A0ABR9DNU3_9MICO</name>
<dbReference type="Pfam" id="PF00482">
    <property type="entry name" value="T2SSF"/>
    <property type="match status" value="1"/>
</dbReference>
<evidence type="ECO:0000313" key="8">
    <source>
        <dbReference type="EMBL" id="MBD9698779.1"/>
    </source>
</evidence>
<keyword evidence="4 6" id="KW-1133">Transmembrane helix</keyword>
<feature type="transmembrane region" description="Helical" evidence="6">
    <location>
        <begin position="264"/>
        <end position="284"/>
    </location>
</feature>
<accession>A0ABR9DNU3</accession>
<organism evidence="8 9">
    <name type="scientific">Flavimobilis rhizosphaerae</name>
    <dbReference type="NCBI Taxonomy" id="2775421"/>
    <lineage>
        <taxon>Bacteria</taxon>
        <taxon>Bacillati</taxon>
        <taxon>Actinomycetota</taxon>
        <taxon>Actinomycetes</taxon>
        <taxon>Micrococcales</taxon>
        <taxon>Jonesiaceae</taxon>
        <taxon>Flavimobilis</taxon>
    </lineage>
</organism>
<dbReference type="InterPro" id="IPR018076">
    <property type="entry name" value="T2SS_GspF_dom"/>
</dbReference>
<reference evidence="8 9" key="1">
    <citation type="submission" date="2020-09" db="EMBL/GenBank/DDBJ databases">
        <title>Flavimobilis rhizosphaerae sp. nov., isolated from rhizosphere soil of Spartina alterniflora.</title>
        <authorList>
            <person name="Hanqin C."/>
        </authorList>
    </citation>
    <scope>NUCLEOTIDE SEQUENCE [LARGE SCALE GENOMIC DNA]</scope>
    <source>
        <strain evidence="8 9">GY 10621</strain>
    </source>
</reference>
<keyword evidence="3 6" id="KW-0812">Transmembrane</keyword>
<evidence type="ECO:0000259" key="7">
    <source>
        <dbReference type="Pfam" id="PF00482"/>
    </source>
</evidence>
<proteinExistence type="predicted"/>
<keyword evidence="2" id="KW-1003">Cell membrane</keyword>
<feature type="transmembrane region" description="Helical" evidence="6">
    <location>
        <begin position="117"/>
        <end position="133"/>
    </location>
</feature>
<dbReference type="RefSeq" id="WP_192278358.1">
    <property type="nucleotide sequence ID" value="NZ_JACZDF010000002.1"/>
</dbReference>
<sequence length="289" mass="31912">MFTVTQVVLMGVGTVLLGTWIVLLVRGRQHDAIFANLDRSAFPLSDLYALGYEGLLLSGYSFQTSQDVKLRQLLDITFGQRYSEFYLRVLRSQQAAIGLTGTIAAFGAYGLTNSLEILGLAIVVACLLAFYMTERIKTQVRTRNAEMMRDFCEVISTLALLTNAGMILREAWAMTARGGSTAIYDEMRRSVERMENGATDVDAIQEFGTRSMLPEVKKVCALLVQSIHRGGADLPAMLTLQSAEAWQVKKQIVLRQSNKAGTKLLLPMMLMFAGILLMVIVPMFSSVGM</sequence>
<evidence type="ECO:0000256" key="2">
    <source>
        <dbReference type="ARBA" id="ARBA00022475"/>
    </source>
</evidence>
<dbReference type="PANTHER" id="PTHR35007">
    <property type="entry name" value="INTEGRAL MEMBRANE PROTEIN-RELATED"/>
    <property type="match status" value="1"/>
</dbReference>
<feature type="transmembrane region" description="Helical" evidence="6">
    <location>
        <begin position="6"/>
        <end position="25"/>
    </location>
</feature>
<dbReference type="EMBL" id="JACZDF010000002">
    <property type="protein sequence ID" value="MBD9698779.1"/>
    <property type="molecule type" value="Genomic_DNA"/>
</dbReference>
<evidence type="ECO:0000256" key="1">
    <source>
        <dbReference type="ARBA" id="ARBA00004651"/>
    </source>
</evidence>
<gene>
    <name evidence="8" type="ORF">IGS67_04625</name>
</gene>
<feature type="transmembrane region" description="Helical" evidence="6">
    <location>
        <begin position="95"/>
        <end position="111"/>
    </location>
</feature>
<comment type="caution">
    <text evidence="8">The sequence shown here is derived from an EMBL/GenBank/DDBJ whole genome shotgun (WGS) entry which is preliminary data.</text>
</comment>
<evidence type="ECO:0000256" key="6">
    <source>
        <dbReference type="SAM" id="Phobius"/>
    </source>
</evidence>
<dbReference type="PANTHER" id="PTHR35007:SF2">
    <property type="entry name" value="PILUS ASSEMBLE PROTEIN"/>
    <property type="match status" value="1"/>
</dbReference>
<dbReference type="Proteomes" id="UP000642107">
    <property type="component" value="Unassembled WGS sequence"/>
</dbReference>
<comment type="subcellular location">
    <subcellularLocation>
        <location evidence="1">Cell membrane</location>
        <topology evidence="1">Multi-pass membrane protein</topology>
    </subcellularLocation>
</comment>
<keyword evidence="9" id="KW-1185">Reference proteome</keyword>
<evidence type="ECO:0000256" key="5">
    <source>
        <dbReference type="ARBA" id="ARBA00023136"/>
    </source>
</evidence>
<keyword evidence="5 6" id="KW-0472">Membrane</keyword>